<feature type="non-terminal residue" evidence="1">
    <location>
        <position position="55"/>
    </location>
</feature>
<dbReference type="Proteomes" id="UP000324897">
    <property type="component" value="Unassembled WGS sequence"/>
</dbReference>
<proteinExistence type="predicted"/>
<gene>
    <name evidence="1" type="ORF">EJB05_46979</name>
</gene>
<protein>
    <submittedName>
        <fullName evidence="1">Uncharacterized protein</fullName>
    </submittedName>
</protein>
<dbReference type="Gramene" id="TVU06942">
    <property type="protein sequence ID" value="TVU06942"/>
    <property type="gene ID" value="EJB05_46979"/>
</dbReference>
<evidence type="ECO:0000313" key="2">
    <source>
        <dbReference type="Proteomes" id="UP000324897"/>
    </source>
</evidence>
<keyword evidence="2" id="KW-1185">Reference proteome</keyword>
<comment type="caution">
    <text evidence="1">The sequence shown here is derived from an EMBL/GenBank/DDBJ whole genome shotgun (WGS) entry which is preliminary data.</text>
</comment>
<sequence>MARKGAKKASGPSARVCIDDKLSALPYLGLSTLSNNDLDEMAQKGYFERARALLR</sequence>
<dbReference type="AlphaFoldDB" id="A0A5J9T6I6"/>
<dbReference type="EMBL" id="RWGY01000045">
    <property type="protein sequence ID" value="TVU06942.1"/>
    <property type="molecule type" value="Genomic_DNA"/>
</dbReference>
<organism evidence="1 2">
    <name type="scientific">Eragrostis curvula</name>
    <name type="common">weeping love grass</name>
    <dbReference type="NCBI Taxonomy" id="38414"/>
    <lineage>
        <taxon>Eukaryota</taxon>
        <taxon>Viridiplantae</taxon>
        <taxon>Streptophyta</taxon>
        <taxon>Embryophyta</taxon>
        <taxon>Tracheophyta</taxon>
        <taxon>Spermatophyta</taxon>
        <taxon>Magnoliopsida</taxon>
        <taxon>Liliopsida</taxon>
        <taxon>Poales</taxon>
        <taxon>Poaceae</taxon>
        <taxon>PACMAD clade</taxon>
        <taxon>Chloridoideae</taxon>
        <taxon>Eragrostideae</taxon>
        <taxon>Eragrostidinae</taxon>
        <taxon>Eragrostis</taxon>
    </lineage>
</organism>
<name>A0A5J9T6I6_9POAL</name>
<accession>A0A5J9T6I6</accession>
<evidence type="ECO:0000313" key="1">
    <source>
        <dbReference type="EMBL" id="TVU06942.1"/>
    </source>
</evidence>
<reference evidence="1 2" key="1">
    <citation type="journal article" date="2019" name="Sci. Rep.">
        <title>A high-quality genome of Eragrostis curvula grass provides insights into Poaceae evolution and supports new strategies to enhance forage quality.</title>
        <authorList>
            <person name="Carballo J."/>
            <person name="Santos B.A.C.M."/>
            <person name="Zappacosta D."/>
            <person name="Garbus I."/>
            <person name="Selva J.P."/>
            <person name="Gallo C.A."/>
            <person name="Diaz A."/>
            <person name="Albertini E."/>
            <person name="Caccamo M."/>
            <person name="Echenique V."/>
        </authorList>
    </citation>
    <scope>NUCLEOTIDE SEQUENCE [LARGE SCALE GENOMIC DNA]</scope>
    <source>
        <strain evidence="2">cv. Victoria</strain>
        <tissue evidence="1">Leaf</tissue>
    </source>
</reference>